<dbReference type="Proteomes" id="UP000006377">
    <property type="component" value="Chromosome"/>
</dbReference>
<dbReference type="InterPro" id="IPR001173">
    <property type="entry name" value="Glyco_trans_2-like"/>
</dbReference>
<dbReference type="SUPFAM" id="SSF53448">
    <property type="entry name" value="Nucleotide-diphospho-sugar transferases"/>
    <property type="match status" value="1"/>
</dbReference>
<evidence type="ECO:0000313" key="3">
    <source>
        <dbReference type="Proteomes" id="UP000006377"/>
    </source>
</evidence>
<keyword evidence="2" id="KW-0808">Transferase</keyword>
<dbReference type="InterPro" id="IPR050834">
    <property type="entry name" value="Glycosyltransf_2"/>
</dbReference>
<evidence type="ECO:0000259" key="1">
    <source>
        <dbReference type="Pfam" id="PF00535"/>
    </source>
</evidence>
<protein>
    <submittedName>
        <fullName evidence="2">Glycosyl transferase family 2</fullName>
    </submittedName>
</protein>
<dbReference type="OrthoDB" id="5291101at2"/>
<dbReference type="Gene3D" id="3.90.550.10">
    <property type="entry name" value="Spore Coat Polysaccharide Biosynthesis Protein SpsA, Chain A"/>
    <property type="match status" value="1"/>
</dbReference>
<accession>A7HYH0</accession>
<keyword evidence="3" id="KW-1185">Reference proteome</keyword>
<proteinExistence type="predicted"/>
<sequence>MATVTIGVPVYNGAATLAKSLECLRTQTYRDIEVIVADNASTDDSADIAQGFVDRDPRFRLIRRDSNIGPVPNFFSLLGEASSELFMWRADDDWSDADYIEKLKELFDRDAKVRLAASECLLVRHNGEVLETRSFSRPEKGSRIRRIGHVLMHLSSNSIYGLWHRKTLVEILARTQKNYPYIWAWDHLAMFPVILAEGVAGTNETRLYAGRDVARRYSASEPAAKMWEMRRSFRAACFAEMRMLDLTFSERILLSVYVMRYANIRVYRFWKTVRRQIRETLGVGGKA</sequence>
<reference evidence="2 3" key="1">
    <citation type="journal article" date="2011" name="Stand. Genomic Sci.">
        <title>Complete genome sequence of Parvibaculum lavamentivorans type strain (DS-1(T)).</title>
        <authorList>
            <person name="Schleheck D."/>
            <person name="Weiss M."/>
            <person name="Pitluck S."/>
            <person name="Bruce D."/>
            <person name="Land M.L."/>
            <person name="Han S."/>
            <person name="Saunders E."/>
            <person name="Tapia R."/>
            <person name="Detter C."/>
            <person name="Brettin T."/>
            <person name="Han J."/>
            <person name="Woyke T."/>
            <person name="Goodwin L."/>
            <person name="Pennacchio L."/>
            <person name="Nolan M."/>
            <person name="Cook A.M."/>
            <person name="Kjelleberg S."/>
            <person name="Thomas T."/>
        </authorList>
    </citation>
    <scope>NUCLEOTIDE SEQUENCE [LARGE SCALE GENOMIC DNA]</scope>
    <source>
        <strain evidence="3">DS-1 / DSM 13023 / NCIMB 13966</strain>
    </source>
</reference>
<dbReference type="AlphaFoldDB" id="A7HYH0"/>
<dbReference type="PANTHER" id="PTHR43685:SF11">
    <property type="entry name" value="GLYCOSYLTRANSFERASE TAGX-RELATED"/>
    <property type="match status" value="1"/>
</dbReference>
<dbReference type="EMBL" id="CP000774">
    <property type="protein sequence ID" value="ABS64953.1"/>
    <property type="molecule type" value="Genomic_DNA"/>
</dbReference>
<dbReference type="HOGENOM" id="CLU_969288_0_0_5"/>
<dbReference type="GO" id="GO:0016740">
    <property type="term" value="F:transferase activity"/>
    <property type="evidence" value="ECO:0007669"/>
    <property type="project" value="UniProtKB-KW"/>
</dbReference>
<gene>
    <name evidence="2" type="ordered locus">Plav_3349</name>
</gene>
<evidence type="ECO:0000313" key="2">
    <source>
        <dbReference type="EMBL" id="ABS64953.1"/>
    </source>
</evidence>
<dbReference type="eggNOG" id="COG0463">
    <property type="taxonomic scope" value="Bacteria"/>
</dbReference>
<dbReference type="KEGG" id="pla:Plav_3349"/>
<dbReference type="RefSeq" id="WP_012112284.1">
    <property type="nucleotide sequence ID" value="NC_009719.1"/>
</dbReference>
<feature type="domain" description="Glycosyltransferase 2-like" evidence="1">
    <location>
        <begin position="5"/>
        <end position="112"/>
    </location>
</feature>
<dbReference type="Pfam" id="PF00535">
    <property type="entry name" value="Glycos_transf_2"/>
    <property type="match status" value="1"/>
</dbReference>
<dbReference type="InterPro" id="IPR029044">
    <property type="entry name" value="Nucleotide-diphossugar_trans"/>
</dbReference>
<dbReference type="PANTHER" id="PTHR43685">
    <property type="entry name" value="GLYCOSYLTRANSFERASE"/>
    <property type="match status" value="1"/>
</dbReference>
<organism evidence="2 3">
    <name type="scientific">Parvibaculum lavamentivorans (strain DS-1 / DSM 13023 / NCIMB 13966)</name>
    <dbReference type="NCBI Taxonomy" id="402881"/>
    <lineage>
        <taxon>Bacteria</taxon>
        <taxon>Pseudomonadati</taxon>
        <taxon>Pseudomonadota</taxon>
        <taxon>Alphaproteobacteria</taxon>
        <taxon>Hyphomicrobiales</taxon>
        <taxon>Parvibaculaceae</taxon>
        <taxon>Parvibaculum</taxon>
    </lineage>
</organism>
<name>A7HYH0_PARL1</name>
<dbReference type="CAZy" id="GT2">
    <property type="family name" value="Glycosyltransferase Family 2"/>
</dbReference>
<dbReference type="STRING" id="402881.Plav_3349"/>